<dbReference type="EMBL" id="AGWJ02000002">
    <property type="protein sequence ID" value="EHO83689.1"/>
    <property type="molecule type" value="Genomic_DNA"/>
</dbReference>
<accession>H1PQL4</accession>
<dbReference type="PATRIC" id="fig|457404.5.peg.555"/>
<gene>
    <name evidence="1" type="ORF">HMPREF0402_00707</name>
</gene>
<proteinExistence type="predicted"/>
<protein>
    <submittedName>
        <fullName evidence="1">Uncharacterized protein</fullName>
    </submittedName>
</protein>
<dbReference type="BioCyc" id="FSP457404-HMP:GTSQ-709-MONOMER"/>
<evidence type="ECO:0000313" key="1">
    <source>
        <dbReference type="EMBL" id="EHO83689.1"/>
    </source>
</evidence>
<name>H1PQL4_9FUSO</name>
<evidence type="ECO:0000313" key="2">
    <source>
        <dbReference type="Proteomes" id="UP000003233"/>
    </source>
</evidence>
<comment type="caution">
    <text evidence="1">The sequence shown here is derived from an EMBL/GenBank/DDBJ whole genome shotgun (WGS) entry which is preliminary data.</text>
</comment>
<dbReference type="Proteomes" id="UP000003233">
    <property type="component" value="Unassembled WGS sequence"/>
</dbReference>
<reference evidence="1 2" key="1">
    <citation type="submission" date="2012-07" db="EMBL/GenBank/DDBJ databases">
        <title>The Genome Sequence of Fusobacterium ulcerans 12_1B.</title>
        <authorList>
            <consortium name="The Broad Institute Genome Sequencing Platform"/>
            <person name="Earl A."/>
            <person name="Ward D."/>
            <person name="Feldgarden M."/>
            <person name="Gevers D."/>
            <person name="Strauss J."/>
            <person name="Ambrose C.E."/>
            <person name="Allen-Vercoe E."/>
            <person name="Walker B."/>
            <person name="Young S.K."/>
            <person name="Zeng Q."/>
            <person name="Gargeya S."/>
            <person name="Fitzgerald M."/>
            <person name="Haas B."/>
            <person name="Abouelleil A."/>
            <person name="Alvarado L."/>
            <person name="Arachchi H.M."/>
            <person name="Berlin A.M."/>
            <person name="Chapman S.B."/>
            <person name="Goldberg J."/>
            <person name="Griggs A."/>
            <person name="Gujja S."/>
            <person name="Hansen M."/>
            <person name="Howarth C."/>
            <person name="Imamovic A."/>
            <person name="Larimer J."/>
            <person name="McCowen C."/>
            <person name="Montmayeur A."/>
            <person name="Murphy C."/>
            <person name="Neiman D."/>
            <person name="Pearson M."/>
            <person name="Priest M."/>
            <person name="Roberts A."/>
            <person name="Saif S."/>
            <person name="Shea T."/>
            <person name="Sisk P."/>
            <person name="Sykes S."/>
            <person name="Wortman J."/>
            <person name="Nusbaum C."/>
            <person name="Birren B."/>
        </authorList>
    </citation>
    <scope>NUCLEOTIDE SEQUENCE [LARGE SCALE GENOMIC DNA]</scope>
    <source>
        <strain evidence="1 2">12_1B</strain>
    </source>
</reference>
<dbReference type="AlphaFoldDB" id="H1PQL4"/>
<dbReference type="HOGENOM" id="CLU_3344009_0_0_0"/>
<keyword evidence="2" id="KW-1185">Reference proteome</keyword>
<organism evidence="1 2">
    <name type="scientific">Fusobacterium ulcerans 12-1B</name>
    <dbReference type="NCBI Taxonomy" id="457404"/>
    <lineage>
        <taxon>Bacteria</taxon>
        <taxon>Fusobacteriati</taxon>
        <taxon>Fusobacteriota</taxon>
        <taxon>Fusobacteriia</taxon>
        <taxon>Fusobacteriales</taxon>
        <taxon>Fusobacteriaceae</taxon>
        <taxon>Fusobacterium</taxon>
    </lineage>
</organism>
<sequence>MEKKRDERQKNFELTALQCLLLICSALITMDNISKYL</sequence>